<feature type="transmembrane region" description="Helical" evidence="1">
    <location>
        <begin position="46"/>
        <end position="68"/>
    </location>
</feature>
<name>A0A3Q9I970_9BACL</name>
<feature type="transmembrane region" description="Helical" evidence="1">
    <location>
        <begin position="74"/>
        <end position="96"/>
    </location>
</feature>
<keyword evidence="1" id="KW-0472">Membrane</keyword>
<keyword evidence="1" id="KW-0812">Transmembrane</keyword>
<proteinExistence type="predicted"/>
<accession>A0A3Q9I970</accession>
<dbReference type="OrthoDB" id="2657762at2"/>
<dbReference type="AlphaFoldDB" id="A0A3Q9I970"/>
<dbReference type="EMBL" id="CP034346">
    <property type="protein sequence ID" value="AZS13928.1"/>
    <property type="molecule type" value="Genomic_DNA"/>
</dbReference>
<evidence type="ECO:0000313" key="3">
    <source>
        <dbReference type="Proteomes" id="UP000270678"/>
    </source>
</evidence>
<sequence length="112" mass="12100">MADKLFLEDELDGVIRSSLLKEEATPPTIQAALIQKIHSQKSSFNLLWWLPATIGGMQTLAIVAAIHFLLPGSLISYLAMISGGGLILCASVLSGLARKAWRRKDVDYSCGS</sequence>
<keyword evidence="3" id="KW-1185">Reference proteome</keyword>
<evidence type="ECO:0000256" key="1">
    <source>
        <dbReference type="SAM" id="Phobius"/>
    </source>
</evidence>
<dbReference type="Proteomes" id="UP000270678">
    <property type="component" value="Chromosome"/>
</dbReference>
<reference evidence="3" key="1">
    <citation type="submission" date="2018-12" db="EMBL/GenBank/DDBJ databases">
        <title>Complete genome sequence of Paenibacillus sp. MBLB1234.</title>
        <authorList>
            <person name="Nam Y.-D."/>
            <person name="Kang J."/>
            <person name="Chung W.-H."/>
            <person name="Park Y.S."/>
        </authorList>
    </citation>
    <scope>NUCLEOTIDE SEQUENCE [LARGE SCALE GENOMIC DNA]</scope>
    <source>
        <strain evidence="3">MBLB1234</strain>
    </source>
</reference>
<gene>
    <name evidence="2" type="ORF">EI981_05330</name>
</gene>
<dbReference type="RefSeq" id="WP_126996089.1">
    <property type="nucleotide sequence ID" value="NZ_CP034346.1"/>
</dbReference>
<dbReference type="KEGG" id="plut:EI981_05330"/>
<keyword evidence="1" id="KW-1133">Transmembrane helix</keyword>
<organism evidence="2 3">
    <name type="scientific">Paenibacillus lutimineralis</name>
    <dbReference type="NCBI Taxonomy" id="2707005"/>
    <lineage>
        <taxon>Bacteria</taxon>
        <taxon>Bacillati</taxon>
        <taxon>Bacillota</taxon>
        <taxon>Bacilli</taxon>
        <taxon>Bacillales</taxon>
        <taxon>Paenibacillaceae</taxon>
        <taxon>Paenibacillus</taxon>
    </lineage>
</organism>
<protein>
    <submittedName>
        <fullName evidence="2">Uncharacterized protein</fullName>
    </submittedName>
</protein>
<evidence type="ECO:0000313" key="2">
    <source>
        <dbReference type="EMBL" id="AZS13928.1"/>
    </source>
</evidence>